<accession>A0A2N5HMA3</accession>
<dbReference type="EMBL" id="PGVE01000032">
    <property type="protein sequence ID" value="PLS06649.1"/>
    <property type="molecule type" value="Genomic_DNA"/>
</dbReference>
<reference evidence="1 2" key="1">
    <citation type="submission" date="2017-11" db="EMBL/GenBank/DDBJ databases">
        <title>Comparitive Functional Genomics of Dry Heat Resistant strains isolated from the Viking Spacecraft.</title>
        <authorList>
            <person name="Seuylemezian A."/>
            <person name="Cooper K."/>
            <person name="Vaishampayan P."/>
        </authorList>
    </citation>
    <scope>NUCLEOTIDE SEQUENCE [LARGE SCALE GENOMIC DNA]</scope>
    <source>
        <strain evidence="1 2">V32-6</strain>
    </source>
</reference>
<dbReference type="AlphaFoldDB" id="A0A2N5HMA3"/>
<evidence type="ECO:0000313" key="2">
    <source>
        <dbReference type="Proteomes" id="UP000234950"/>
    </source>
</evidence>
<proteinExistence type="predicted"/>
<dbReference type="RefSeq" id="WP_101647221.1">
    <property type="nucleotide sequence ID" value="NZ_PGVE01000032.1"/>
</dbReference>
<name>A0A2N5HMA3_9BACI</name>
<comment type="caution">
    <text evidence="1">The sequence shown here is derived from an EMBL/GenBank/DDBJ whole genome shotgun (WGS) entry which is preliminary data.</text>
</comment>
<dbReference type="OrthoDB" id="2884326at2"/>
<protein>
    <recommendedName>
        <fullName evidence="3">DUF1797 domain-containing protein</fullName>
    </recommendedName>
</protein>
<evidence type="ECO:0000313" key="1">
    <source>
        <dbReference type="EMBL" id="PLS06649.1"/>
    </source>
</evidence>
<gene>
    <name evidence="1" type="ORF">CVD27_07240</name>
</gene>
<keyword evidence="2" id="KW-1185">Reference proteome</keyword>
<dbReference type="Proteomes" id="UP000234950">
    <property type="component" value="Unassembled WGS sequence"/>
</dbReference>
<organism evidence="1 2">
    <name type="scientific">Neobacillus cucumis</name>
    <dbReference type="NCBI Taxonomy" id="1740721"/>
    <lineage>
        <taxon>Bacteria</taxon>
        <taxon>Bacillati</taxon>
        <taxon>Bacillota</taxon>
        <taxon>Bacilli</taxon>
        <taxon>Bacillales</taxon>
        <taxon>Bacillaceae</taxon>
        <taxon>Neobacillus</taxon>
    </lineage>
</organism>
<evidence type="ECO:0008006" key="3">
    <source>
        <dbReference type="Google" id="ProtNLM"/>
    </source>
</evidence>
<sequence>MSLAYTQILFETMRYFNHTEIYSTFKEEDQTPILSVCFKNNQYEITYHKTQNIELYDKLESVLTIIHGL</sequence>